<accession>A0A0V1KGL8</accession>
<evidence type="ECO:0000313" key="4">
    <source>
        <dbReference type="Proteomes" id="UP000054632"/>
    </source>
</evidence>
<dbReference type="Proteomes" id="UP000054632">
    <property type="component" value="Unassembled WGS sequence"/>
</dbReference>
<organism evidence="3 5">
    <name type="scientific">Trichinella pseudospiralis</name>
    <name type="common">Parasitic roundworm</name>
    <dbReference type="NCBI Taxonomy" id="6337"/>
    <lineage>
        <taxon>Eukaryota</taxon>
        <taxon>Metazoa</taxon>
        <taxon>Ecdysozoa</taxon>
        <taxon>Nematoda</taxon>
        <taxon>Enoplea</taxon>
        <taxon>Dorylaimia</taxon>
        <taxon>Trichinellida</taxon>
        <taxon>Trichinellidae</taxon>
        <taxon>Trichinella</taxon>
    </lineage>
</organism>
<evidence type="ECO:0000313" key="2">
    <source>
        <dbReference type="EMBL" id="KRY78835.1"/>
    </source>
</evidence>
<keyword evidence="1" id="KW-0812">Transmembrane</keyword>
<evidence type="ECO:0000313" key="3">
    <source>
        <dbReference type="EMBL" id="KRZ46238.1"/>
    </source>
</evidence>
<keyword evidence="1" id="KW-0472">Membrane</keyword>
<dbReference type="EMBL" id="JYDV01000001">
    <property type="protein sequence ID" value="KRZ46238.1"/>
    <property type="molecule type" value="Genomic_DNA"/>
</dbReference>
<reference evidence="4 5" key="1">
    <citation type="submission" date="2015-01" db="EMBL/GenBank/DDBJ databases">
        <title>Evolution of Trichinella species and genotypes.</title>
        <authorList>
            <person name="Korhonen P.K."/>
            <person name="Edoardo P."/>
            <person name="Giuseppe L.R."/>
            <person name="Gasser R.B."/>
        </authorList>
    </citation>
    <scope>NUCLEOTIDE SEQUENCE [LARGE SCALE GENOMIC DNA]</scope>
    <source>
        <strain evidence="2">ISS13</strain>
        <strain evidence="3">ISS176</strain>
    </source>
</reference>
<keyword evidence="1" id="KW-1133">Transmembrane helix</keyword>
<evidence type="ECO:0000256" key="1">
    <source>
        <dbReference type="SAM" id="Phobius"/>
    </source>
</evidence>
<protein>
    <submittedName>
        <fullName evidence="3">Uncharacterized protein</fullName>
    </submittedName>
</protein>
<evidence type="ECO:0000313" key="5">
    <source>
        <dbReference type="Proteomes" id="UP000054826"/>
    </source>
</evidence>
<dbReference type="EMBL" id="JYDR01000003">
    <property type="protein sequence ID" value="KRY78835.1"/>
    <property type="molecule type" value="Genomic_DNA"/>
</dbReference>
<dbReference type="AlphaFoldDB" id="A0A0V1KGL8"/>
<name>A0A0V1KGL8_TRIPS</name>
<comment type="caution">
    <text evidence="3">The sequence shown here is derived from an EMBL/GenBank/DDBJ whole genome shotgun (WGS) entry which is preliminary data.</text>
</comment>
<gene>
    <name evidence="2" type="ORF">T4A_176</name>
    <name evidence="3" type="ORF">T4C_11480</name>
</gene>
<sequence>MHDVYIELADDVHNEHAKLDRGIPRLCNYSCGSSSNSISFLVYISFKIIIHDLVLGKQGHVRLSSGSSSKVCNFQNQPLHRRKNMRCSQLVFFFLLAFTVGIIQGWRDESSKNGEMHQIKPHLPTHDIHGEFQPRPGKAYTGRKTLTKERGEQIEKEAQLNHKKVIDELNSRFRDYKENCFPRPKKGCRCNLEDGSVLLYDKEEECKIKI</sequence>
<dbReference type="Proteomes" id="UP000054826">
    <property type="component" value="Unassembled WGS sequence"/>
</dbReference>
<proteinExistence type="predicted"/>
<feature type="transmembrane region" description="Helical" evidence="1">
    <location>
        <begin position="90"/>
        <end position="106"/>
    </location>
</feature>